<gene>
    <name evidence="2" type="ORF">BKK80_34285</name>
</gene>
<proteinExistence type="predicted"/>
<organism evidence="2 3">
    <name type="scientific">Cupriavidus malaysiensis</name>
    <dbReference type="NCBI Taxonomy" id="367825"/>
    <lineage>
        <taxon>Bacteria</taxon>
        <taxon>Pseudomonadati</taxon>
        <taxon>Pseudomonadota</taxon>
        <taxon>Betaproteobacteria</taxon>
        <taxon>Burkholderiales</taxon>
        <taxon>Burkholderiaceae</taxon>
        <taxon>Cupriavidus</taxon>
    </lineage>
</organism>
<sequence>MRSVLTAKFADGAAARQAVASLYRMGIPVREVRLCRLGGRRAATYAHEGGAIVLVNGGDLQGAAEQALRDAGGHVRRRRIGTAREPARALWPLDADDSAACVENTGAEDPGSELEQFVDGLAARGDR</sequence>
<name>A0ABN4TUC4_9BURK</name>
<protein>
    <submittedName>
        <fullName evidence="2">Uncharacterized protein</fullName>
    </submittedName>
</protein>
<evidence type="ECO:0000313" key="3">
    <source>
        <dbReference type="Proteomes" id="UP000177515"/>
    </source>
</evidence>
<dbReference type="EMBL" id="CP017755">
    <property type="protein sequence ID" value="AOZ10608.1"/>
    <property type="molecule type" value="Genomic_DNA"/>
</dbReference>
<feature type="region of interest" description="Disordered" evidence="1">
    <location>
        <begin position="105"/>
        <end position="127"/>
    </location>
</feature>
<reference evidence="2 3" key="1">
    <citation type="submission" date="2016-10" db="EMBL/GenBank/DDBJ databases">
        <title>Complete genome sequences of three Cupriavidus strains isolated from various Malaysian environments.</title>
        <authorList>
            <person name="Abdullah A.A.-A."/>
            <person name="Shafie N.A.H."/>
            <person name="Lau N.S."/>
        </authorList>
    </citation>
    <scope>NUCLEOTIDE SEQUENCE [LARGE SCALE GENOMIC DNA]</scope>
    <source>
        <strain evidence="2 3">USMAA1020</strain>
    </source>
</reference>
<accession>A0ABN4TUC4</accession>
<dbReference type="Proteomes" id="UP000177515">
    <property type="component" value="Chromosome 2"/>
</dbReference>
<dbReference type="RefSeq" id="WP_071073112.1">
    <property type="nucleotide sequence ID" value="NZ_CP017755.1"/>
</dbReference>
<keyword evidence="3" id="KW-1185">Reference proteome</keyword>
<evidence type="ECO:0000256" key="1">
    <source>
        <dbReference type="SAM" id="MobiDB-lite"/>
    </source>
</evidence>
<evidence type="ECO:0000313" key="2">
    <source>
        <dbReference type="EMBL" id="AOZ10608.1"/>
    </source>
</evidence>